<reference evidence="3" key="1">
    <citation type="submission" date="2024-06" db="EMBL/GenBank/DDBJ databases">
        <title>Multi-omics analyses provide insights into the biosynthesis of the anticancer antibiotic pleurotin in Hohenbuehelia grisea.</title>
        <authorList>
            <person name="Weaver J.A."/>
            <person name="Alberti F."/>
        </authorList>
    </citation>
    <scope>NUCLEOTIDE SEQUENCE [LARGE SCALE GENOMIC DNA]</scope>
    <source>
        <strain evidence="3">T-177</strain>
    </source>
</reference>
<keyword evidence="1" id="KW-1133">Transmembrane helix</keyword>
<keyword evidence="1" id="KW-0472">Membrane</keyword>
<proteinExistence type="predicted"/>
<accession>A0ABR3JHQ2</accession>
<dbReference type="Proteomes" id="UP001556367">
    <property type="component" value="Unassembled WGS sequence"/>
</dbReference>
<organism evidence="2 3">
    <name type="scientific">Hohenbuehelia grisea</name>
    <dbReference type="NCBI Taxonomy" id="104357"/>
    <lineage>
        <taxon>Eukaryota</taxon>
        <taxon>Fungi</taxon>
        <taxon>Dikarya</taxon>
        <taxon>Basidiomycota</taxon>
        <taxon>Agaricomycotina</taxon>
        <taxon>Agaricomycetes</taxon>
        <taxon>Agaricomycetidae</taxon>
        <taxon>Agaricales</taxon>
        <taxon>Pleurotineae</taxon>
        <taxon>Pleurotaceae</taxon>
        <taxon>Hohenbuehelia</taxon>
    </lineage>
</organism>
<dbReference type="EMBL" id="JASNQZ010000007">
    <property type="protein sequence ID" value="KAL0955212.1"/>
    <property type="molecule type" value="Genomic_DNA"/>
</dbReference>
<sequence length="93" mass="9814">MYRASTTGPGLKGREPSGLETASTAAGMEGVLCFGGSFLIAGACLALPLYGVAVGQAVSYYRTYTADRLRLKLVVAVLLSVVSYEIYAKYLQP</sequence>
<evidence type="ECO:0000313" key="2">
    <source>
        <dbReference type="EMBL" id="KAL0955212.1"/>
    </source>
</evidence>
<evidence type="ECO:0000256" key="1">
    <source>
        <dbReference type="SAM" id="Phobius"/>
    </source>
</evidence>
<name>A0ABR3JHQ2_9AGAR</name>
<evidence type="ECO:0000313" key="3">
    <source>
        <dbReference type="Proteomes" id="UP001556367"/>
    </source>
</evidence>
<protein>
    <submittedName>
        <fullName evidence="2">Uncharacterized protein</fullName>
    </submittedName>
</protein>
<gene>
    <name evidence="2" type="ORF">HGRIS_004115</name>
</gene>
<feature type="transmembrane region" description="Helical" evidence="1">
    <location>
        <begin position="73"/>
        <end position="90"/>
    </location>
</feature>
<comment type="caution">
    <text evidence="2">The sequence shown here is derived from an EMBL/GenBank/DDBJ whole genome shotgun (WGS) entry which is preliminary data.</text>
</comment>
<keyword evidence="3" id="KW-1185">Reference proteome</keyword>
<keyword evidence="1" id="KW-0812">Transmembrane</keyword>
<feature type="transmembrane region" description="Helical" evidence="1">
    <location>
        <begin position="38"/>
        <end position="61"/>
    </location>
</feature>